<dbReference type="GO" id="GO:0016226">
    <property type="term" value="P:iron-sulfur cluster assembly"/>
    <property type="evidence" value="ECO:0007669"/>
    <property type="project" value="InterPro"/>
</dbReference>
<dbReference type="Gene3D" id="3.30.920.10">
    <property type="entry name" value="Frataxin/CyaY"/>
    <property type="match status" value="1"/>
</dbReference>
<comment type="similarity">
    <text evidence="2">Belongs to the frataxin family.</text>
</comment>
<dbReference type="GO" id="GO:0051537">
    <property type="term" value="F:2 iron, 2 sulfur cluster binding"/>
    <property type="evidence" value="ECO:0007669"/>
    <property type="project" value="TreeGrafter"/>
</dbReference>
<dbReference type="Pfam" id="PF01491">
    <property type="entry name" value="Frataxin_Cyay"/>
    <property type="match status" value="1"/>
</dbReference>
<evidence type="ECO:0000256" key="12">
    <source>
        <dbReference type="ARBA" id="ARBA00047990"/>
    </source>
</evidence>
<dbReference type="InterPro" id="IPR020895">
    <property type="entry name" value="Frataxin_CS"/>
</dbReference>
<dbReference type="GO" id="GO:0006879">
    <property type="term" value="P:intracellular iron ion homeostasis"/>
    <property type="evidence" value="ECO:0007669"/>
    <property type="project" value="UniProtKB-KW"/>
</dbReference>
<dbReference type="AlphaFoldDB" id="A0A165PZD7"/>
<dbReference type="Proteomes" id="UP000076761">
    <property type="component" value="Unassembled WGS sequence"/>
</dbReference>
<keyword evidence="14" id="KW-1185">Reference proteome</keyword>
<dbReference type="PROSITE" id="PS01344">
    <property type="entry name" value="FRATAXIN_1"/>
    <property type="match status" value="1"/>
</dbReference>
<reference evidence="13 14" key="1">
    <citation type="journal article" date="2016" name="Mol. Biol. Evol.">
        <title>Comparative Genomics of Early-Diverging Mushroom-Forming Fungi Provides Insights into the Origins of Lignocellulose Decay Capabilities.</title>
        <authorList>
            <person name="Nagy L.G."/>
            <person name="Riley R."/>
            <person name="Tritt A."/>
            <person name="Adam C."/>
            <person name="Daum C."/>
            <person name="Floudas D."/>
            <person name="Sun H."/>
            <person name="Yadav J.S."/>
            <person name="Pangilinan J."/>
            <person name="Larsson K.H."/>
            <person name="Matsuura K."/>
            <person name="Barry K."/>
            <person name="Labutti K."/>
            <person name="Kuo R."/>
            <person name="Ohm R.A."/>
            <person name="Bhattacharya S.S."/>
            <person name="Shirouzu T."/>
            <person name="Yoshinaga Y."/>
            <person name="Martin F.M."/>
            <person name="Grigoriev I.V."/>
            <person name="Hibbett D.S."/>
        </authorList>
    </citation>
    <scope>NUCLEOTIDE SEQUENCE [LARGE SCALE GENOMIC DNA]</scope>
    <source>
        <strain evidence="13 14">HHB14362 ss-1</strain>
    </source>
</reference>
<keyword evidence="4" id="KW-0409">Iron storage</keyword>
<keyword evidence="8" id="KW-0560">Oxidoreductase</keyword>
<organism evidence="13 14">
    <name type="scientific">Neolentinus lepideus HHB14362 ss-1</name>
    <dbReference type="NCBI Taxonomy" id="1314782"/>
    <lineage>
        <taxon>Eukaryota</taxon>
        <taxon>Fungi</taxon>
        <taxon>Dikarya</taxon>
        <taxon>Basidiomycota</taxon>
        <taxon>Agaricomycotina</taxon>
        <taxon>Agaricomycetes</taxon>
        <taxon>Gloeophyllales</taxon>
        <taxon>Gloeophyllaceae</taxon>
        <taxon>Neolentinus</taxon>
    </lineage>
</organism>
<evidence type="ECO:0000256" key="6">
    <source>
        <dbReference type="ARBA" id="ARBA00022496"/>
    </source>
</evidence>
<gene>
    <name evidence="13" type="ORF">NEOLEDRAFT_1139111</name>
</gene>
<evidence type="ECO:0000256" key="5">
    <source>
        <dbReference type="ARBA" id="ARBA00022448"/>
    </source>
</evidence>
<evidence type="ECO:0000256" key="8">
    <source>
        <dbReference type="ARBA" id="ARBA00023002"/>
    </source>
</evidence>
<evidence type="ECO:0000256" key="10">
    <source>
        <dbReference type="ARBA" id="ARBA00023065"/>
    </source>
</evidence>
<dbReference type="GO" id="GO:0005739">
    <property type="term" value="C:mitochondrion"/>
    <property type="evidence" value="ECO:0007669"/>
    <property type="project" value="UniProtKB-SubCell"/>
</dbReference>
<sequence>MEELLDRLENLLDEAGDPDYEVEYSSGVLTLKLGPHGTYVINKQPPNKQIWLSSPFSGPKRYDYAKDGSSGERDDWVYSRDGCAMGEVLNEELSKVFGREIDLGIREVSKLRA</sequence>
<dbReference type="FunCoup" id="A0A165PZD7">
    <property type="interactions" value="177"/>
</dbReference>
<dbReference type="OrthoDB" id="1897642at2759"/>
<dbReference type="EC" id="1.16.3.1" evidence="3"/>
<dbReference type="STRING" id="1314782.A0A165PZD7"/>
<comment type="subcellular location">
    <subcellularLocation>
        <location evidence="1">Mitochondrion</location>
    </subcellularLocation>
</comment>
<evidence type="ECO:0000313" key="13">
    <source>
        <dbReference type="EMBL" id="KZT21700.1"/>
    </source>
</evidence>
<keyword evidence="6" id="KW-0410">Iron transport</keyword>
<evidence type="ECO:0000313" key="14">
    <source>
        <dbReference type="Proteomes" id="UP000076761"/>
    </source>
</evidence>
<dbReference type="GO" id="GO:0006826">
    <property type="term" value="P:iron ion transport"/>
    <property type="evidence" value="ECO:0007669"/>
    <property type="project" value="UniProtKB-KW"/>
</dbReference>
<dbReference type="SUPFAM" id="SSF55387">
    <property type="entry name" value="Frataxin/Nqo15-like"/>
    <property type="match status" value="1"/>
</dbReference>
<dbReference type="PROSITE" id="PS50810">
    <property type="entry name" value="FRATAXIN_2"/>
    <property type="match status" value="1"/>
</dbReference>
<evidence type="ECO:0000256" key="3">
    <source>
        <dbReference type="ARBA" id="ARBA00013107"/>
    </source>
</evidence>
<dbReference type="GO" id="GO:0004322">
    <property type="term" value="F:ferroxidase activity"/>
    <property type="evidence" value="ECO:0007669"/>
    <property type="project" value="UniProtKB-EC"/>
</dbReference>
<keyword evidence="5" id="KW-0813">Transport</keyword>
<evidence type="ECO:0000256" key="4">
    <source>
        <dbReference type="ARBA" id="ARBA00022434"/>
    </source>
</evidence>
<comment type="catalytic activity">
    <reaction evidence="12">
        <text>4 Fe(2+) + O2 + 4 H(+) = 4 Fe(3+) + 2 H2O</text>
        <dbReference type="Rhea" id="RHEA:11148"/>
        <dbReference type="ChEBI" id="CHEBI:15377"/>
        <dbReference type="ChEBI" id="CHEBI:15378"/>
        <dbReference type="ChEBI" id="CHEBI:15379"/>
        <dbReference type="ChEBI" id="CHEBI:29033"/>
        <dbReference type="ChEBI" id="CHEBI:29034"/>
        <dbReference type="EC" id="1.16.3.1"/>
    </reaction>
</comment>
<protein>
    <recommendedName>
        <fullName evidence="3">ferroxidase</fullName>
        <ecNumber evidence="3">1.16.3.1</ecNumber>
    </recommendedName>
</protein>
<dbReference type="SMART" id="SM01219">
    <property type="entry name" value="Frataxin_Cyay"/>
    <property type="match status" value="1"/>
</dbReference>
<dbReference type="EMBL" id="KV425604">
    <property type="protein sequence ID" value="KZT21700.1"/>
    <property type="molecule type" value="Genomic_DNA"/>
</dbReference>
<evidence type="ECO:0000256" key="9">
    <source>
        <dbReference type="ARBA" id="ARBA00023004"/>
    </source>
</evidence>
<evidence type="ECO:0000256" key="11">
    <source>
        <dbReference type="ARBA" id="ARBA00023128"/>
    </source>
</evidence>
<keyword evidence="9" id="KW-0408">Iron</keyword>
<keyword evidence="11" id="KW-0496">Mitochondrion</keyword>
<dbReference type="GO" id="GO:0008198">
    <property type="term" value="F:ferrous iron binding"/>
    <property type="evidence" value="ECO:0007669"/>
    <property type="project" value="TreeGrafter"/>
</dbReference>
<keyword evidence="7" id="KW-0809">Transit peptide</keyword>
<dbReference type="NCBIfam" id="TIGR03422">
    <property type="entry name" value="mito_frataxin"/>
    <property type="match status" value="1"/>
</dbReference>
<accession>A0A165PZD7</accession>
<dbReference type="PANTHER" id="PTHR16821:SF2">
    <property type="entry name" value="FRATAXIN, MITOCHONDRIAL"/>
    <property type="match status" value="1"/>
</dbReference>
<dbReference type="PANTHER" id="PTHR16821">
    <property type="entry name" value="FRATAXIN"/>
    <property type="match status" value="1"/>
</dbReference>
<evidence type="ECO:0000256" key="1">
    <source>
        <dbReference type="ARBA" id="ARBA00004173"/>
    </source>
</evidence>
<dbReference type="InterPro" id="IPR002908">
    <property type="entry name" value="Frataxin/CyaY"/>
</dbReference>
<dbReference type="NCBIfam" id="TIGR03421">
    <property type="entry name" value="FeS_CyaY"/>
    <property type="match status" value="1"/>
</dbReference>
<dbReference type="InterPro" id="IPR036524">
    <property type="entry name" value="Frataxin/CyaY_sf"/>
</dbReference>
<dbReference type="GO" id="GO:0008199">
    <property type="term" value="F:ferric iron binding"/>
    <property type="evidence" value="ECO:0007669"/>
    <property type="project" value="InterPro"/>
</dbReference>
<dbReference type="InterPro" id="IPR017789">
    <property type="entry name" value="Frataxin"/>
</dbReference>
<evidence type="ECO:0000256" key="7">
    <source>
        <dbReference type="ARBA" id="ARBA00022946"/>
    </source>
</evidence>
<keyword evidence="10" id="KW-0406">Ion transport</keyword>
<proteinExistence type="inferred from homology"/>
<evidence type="ECO:0000256" key="2">
    <source>
        <dbReference type="ARBA" id="ARBA00008183"/>
    </source>
</evidence>
<dbReference type="InParanoid" id="A0A165PZD7"/>
<name>A0A165PZD7_9AGAM</name>
<dbReference type="GO" id="GO:0034986">
    <property type="term" value="F:iron chaperone activity"/>
    <property type="evidence" value="ECO:0007669"/>
    <property type="project" value="TreeGrafter"/>
</dbReference>